<dbReference type="PROSITE" id="PS50102">
    <property type="entry name" value="RRM"/>
    <property type="match status" value="1"/>
</dbReference>
<dbReference type="PANTHER" id="PTHR23236:SF11">
    <property type="entry name" value="EUKARYOTIC TRANSLATION INITIATION FACTOR 4H"/>
    <property type="match status" value="1"/>
</dbReference>
<keyword evidence="5" id="KW-0496">Mitochondrion</keyword>
<geneLocation type="mitochondrion" evidence="5"/>
<dbReference type="InterPro" id="IPR035979">
    <property type="entry name" value="RBD_domain_sf"/>
</dbReference>
<reference evidence="5 6" key="1">
    <citation type="submission" date="2018-03" db="EMBL/GenBank/DDBJ databases">
        <authorList>
            <person name="Fogelqvist J."/>
        </authorList>
    </citation>
    <scope>NUCLEOTIDE SEQUENCE [LARGE SCALE GENOMIC DNA]</scope>
</reference>
<name>A0A3P3Y988_PLABS</name>
<dbReference type="EMBL" id="OVEO01000006">
    <property type="protein sequence ID" value="SPQ96733.1"/>
    <property type="molecule type" value="Genomic_DNA"/>
</dbReference>
<sequence>MTRAAECRDDMMQWVALVLDSRGEERPGWPSGAAIRSCPDSGEEVSCAVQNAVAADDTDAMLHVAAICTVHGFSVTDDMVLGMSQRIPGSTMAALIERILVTRNNCPTNSAVLRALADAVAQARAYASRRDVQDGKQELHATFSGAVSVIESLCKNVKFEDTAELLTDLLTVSECARDRSDDLLMKFIWQGLRLCVSHWTQPVFDYLLTRIAEGARSLDARGYKVAVFYATNLRMYVDQASDSSLHAMGNLSSALVEIIGDLYDAIAERRVELCQIEQLLTCVYSAKDRLPPPTHIGCRRSPLASCLLNLLVPNFGADDVRRAIVTLTSLDALQSTSVYEHCLQRIASTLFVNAHVDDHEQTLLELSLYGSSALAHFSIDLMAVVISCPVARRRQDEITDMAIEAFRACRYRLTVIQTRLCRLMSATMMLINDEALSVSVITRLLQPVFNQNGGTGSIAHAYFLRIVQLHQVLQSSEQYEAFAKPAISFLIRSANNVSRMGSSSRELAPYADMLVGLEGVCAALRCSRFRQSLTTMSEWRLLVGLLLQLLDGMIIPLRSRSIFYCVIEAAILSTPLLSSREQEELLTKLERLAETSPYLVRRFLVCTASSLQSQHGTRIVSLFAQACQDCDEDDPLADDVARVASQLDIRIPPKSVARFATPEPQCSQKPLLSSIDEYLHGMGSDAKRVFPSLETFLDSSTSWADAVDDQEDMMPTEPAPAPSERSASPPPLRADRSFSPPRRPLPTEPPFSLYVGNLSYKCTEGDLQSLFGDDAVESIRLIAEGPSGRFKGFGYVDFVSQDAMAQGLRLSGQVFMGRPINIDVCQQKQHDRDPRSSSSKFGRSFNKATSRESAPPHAAQPQERRRLQLQPRTLPLPEPVAAPEPKQRPAHNRERPVPVEKPAVEPARGHSSKYQGPAHHRGARDTGASEEREAPRLPRDGRSSGRGGLRGARRGGGHGRDVGARQAGHSDETPMQKPDANHGSKRSNRPAPAAEQAPAAVASRNPFDLLDDDCNEN</sequence>
<evidence type="ECO:0000256" key="3">
    <source>
        <dbReference type="SAM" id="MobiDB-lite"/>
    </source>
</evidence>
<evidence type="ECO:0000256" key="2">
    <source>
        <dbReference type="PROSITE-ProRule" id="PRU00176"/>
    </source>
</evidence>
<feature type="compositionally biased region" description="Basic and acidic residues" evidence="3">
    <location>
        <begin position="885"/>
        <end position="898"/>
    </location>
</feature>
<feature type="region of interest" description="Disordered" evidence="3">
    <location>
        <begin position="712"/>
        <end position="750"/>
    </location>
</feature>
<dbReference type="InterPro" id="IPR012677">
    <property type="entry name" value="Nucleotide-bd_a/b_plait_sf"/>
</dbReference>
<evidence type="ECO:0000313" key="5">
    <source>
        <dbReference type="EMBL" id="SPQ96733.1"/>
    </source>
</evidence>
<protein>
    <recommendedName>
        <fullName evidence="4">RRM domain-containing protein</fullName>
    </recommendedName>
</protein>
<feature type="compositionally biased region" description="Basic and acidic residues" evidence="3">
    <location>
        <begin position="923"/>
        <end position="943"/>
    </location>
</feature>
<dbReference type="SMART" id="SM00360">
    <property type="entry name" value="RRM"/>
    <property type="match status" value="1"/>
</dbReference>
<organism evidence="5 6">
    <name type="scientific">Plasmodiophora brassicae</name>
    <name type="common">Clubroot disease agent</name>
    <dbReference type="NCBI Taxonomy" id="37360"/>
    <lineage>
        <taxon>Eukaryota</taxon>
        <taxon>Sar</taxon>
        <taxon>Rhizaria</taxon>
        <taxon>Endomyxa</taxon>
        <taxon>Phytomyxea</taxon>
        <taxon>Plasmodiophorida</taxon>
        <taxon>Plasmodiophoridae</taxon>
        <taxon>Plasmodiophora</taxon>
    </lineage>
</organism>
<evidence type="ECO:0000259" key="4">
    <source>
        <dbReference type="PROSITE" id="PS50102"/>
    </source>
</evidence>
<dbReference type="PANTHER" id="PTHR23236">
    <property type="entry name" value="EUKARYOTIC TRANSLATION INITIATION FACTOR 4B/4H"/>
    <property type="match status" value="1"/>
</dbReference>
<dbReference type="AlphaFoldDB" id="A0A3P3Y988"/>
<feature type="compositionally biased region" description="Basic and acidic residues" evidence="3">
    <location>
        <begin position="958"/>
        <end position="982"/>
    </location>
</feature>
<proteinExistence type="predicted"/>
<evidence type="ECO:0000256" key="1">
    <source>
        <dbReference type="ARBA" id="ARBA00022884"/>
    </source>
</evidence>
<dbReference type="InterPro" id="IPR000504">
    <property type="entry name" value="RRM_dom"/>
</dbReference>
<feature type="domain" description="RRM" evidence="4">
    <location>
        <begin position="751"/>
        <end position="827"/>
    </location>
</feature>
<dbReference type="Pfam" id="PF00076">
    <property type="entry name" value="RRM_1"/>
    <property type="match status" value="1"/>
</dbReference>
<dbReference type="Proteomes" id="UP000290189">
    <property type="component" value="Unassembled WGS sequence"/>
</dbReference>
<evidence type="ECO:0000313" key="6">
    <source>
        <dbReference type="Proteomes" id="UP000290189"/>
    </source>
</evidence>
<dbReference type="GO" id="GO:0003723">
    <property type="term" value="F:RNA binding"/>
    <property type="evidence" value="ECO:0007669"/>
    <property type="project" value="UniProtKB-UniRule"/>
</dbReference>
<feature type="compositionally biased region" description="Low complexity" evidence="3">
    <location>
        <begin position="990"/>
        <end position="1002"/>
    </location>
</feature>
<dbReference type="Gene3D" id="3.30.70.330">
    <property type="match status" value="1"/>
</dbReference>
<dbReference type="SUPFAM" id="SSF54928">
    <property type="entry name" value="RNA-binding domain, RBD"/>
    <property type="match status" value="1"/>
</dbReference>
<dbReference type="GO" id="GO:0005730">
    <property type="term" value="C:nucleolus"/>
    <property type="evidence" value="ECO:0007669"/>
    <property type="project" value="TreeGrafter"/>
</dbReference>
<feature type="region of interest" description="Disordered" evidence="3">
    <location>
        <begin position="825"/>
        <end position="1017"/>
    </location>
</feature>
<gene>
    <name evidence="5" type="ORF">PLBR_LOCUS3948</name>
</gene>
<feature type="compositionally biased region" description="Polar residues" evidence="3">
    <location>
        <begin position="836"/>
        <end position="852"/>
    </location>
</feature>
<accession>A0A3P3Y988</accession>
<keyword evidence="1 2" id="KW-0694">RNA-binding</keyword>